<keyword evidence="1" id="KW-1133">Transmembrane helix</keyword>
<accession>A0A378MVF3</accession>
<sequence>MTESELFAIMVGGTASIAWFRYGWLCRNGRSFNLSYCGLLYGCTSWLLFAKLMYPQTETLESKADDNVEVEKPNNVVEALANGASAGVTLAINVGAMLIAFIAVIALLNGFIGGIGNWLVMRANLTNFIRLFIPTTCFS</sequence>
<dbReference type="GO" id="GO:0005337">
    <property type="term" value="F:nucleoside transmembrane transporter activity"/>
    <property type="evidence" value="ECO:0007669"/>
    <property type="project" value="InterPro"/>
</dbReference>
<evidence type="ECO:0000313" key="4">
    <source>
        <dbReference type="Proteomes" id="UP000254802"/>
    </source>
</evidence>
<keyword evidence="1" id="KW-0812">Transmembrane</keyword>
<evidence type="ECO:0000313" key="3">
    <source>
        <dbReference type="EMBL" id="STY59436.1"/>
    </source>
</evidence>
<dbReference type="Pfam" id="PF07662">
    <property type="entry name" value="Nucleos_tra2_C"/>
    <property type="match status" value="1"/>
</dbReference>
<keyword evidence="1" id="KW-0472">Membrane</keyword>
<evidence type="ECO:0000259" key="2">
    <source>
        <dbReference type="Pfam" id="PF07662"/>
    </source>
</evidence>
<feature type="transmembrane region" description="Helical" evidence="1">
    <location>
        <begin position="90"/>
        <end position="120"/>
    </location>
</feature>
<evidence type="ECO:0000256" key="1">
    <source>
        <dbReference type="SAM" id="Phobius"/>
    </source>
</evidence>
<dbReference type="GO" id="GO:0005886">
    <property type="term" value="C:plasma membrane"/>
    <property type="evidence" value="ECO:0007669"/>
    <property type="project" value="TreeGrafter"/>
</dbReference>
<dbReference type="PANTHER" id="PTHR10590:SF4">
    <property type="entry name" value="SOLUTE CARRIER FAMILY 28 MEMBER 3"/>
    <property type="match status" value="1"/>
</dbReference>
<dbReference type="InterPro" id="IPR008276">
    <property type="entry name" value="C_nuclsd_transpt"/>
</dbReference>
<dbReference type="EMBL" id="UGPN01000002">
    <property type="protein sequence ID" value="STY59436.1"/>
    <property type="molecule type" value="Genomic_DNA"/>
</dbReference>
<reference evidence="3 4" key="1">
    <citation type="submission" date="2018-06" db="EMBL/GenBank/DDBJ databases">
        <authorList>
            <consortium name="Pathogen Informatics"/>
            <person name="Doyle S."/>
        </authorList>
    </citation>
    <scope>NUCLEOTIDE SEQUENCE [LARGE SCALE GENOMIC DNA]</scope>
    <source>
        <strain evidence="3 4">NCTC10638</strain>
    </source>
</reference>
<dbReference type="InterPro" id="IPR011657">
    <property type="entry name" value="CNT_C_dom"/>
</dbReference>
<gene>
    <name evidence="3" type="primary">nupX_1</name>
    <name evidence="3" type="ORF">NCTC10638_00606</name>
</gene>
<proteinExistence type="predicted"/>
<organism evidence="3 4">
    <name type="scientific">Mannheimia haemolytica</name>
    <name type="common">Pasteurella haemolytica</name>
    <dbReference type="NCBI Taxonomy" id="75985"/>
    <lineage>
        <taxon>Bacteria</taxon>
        <taxon>Pseudomonadati</taxon>
        <taxon>Pseudomonadota</taxon>
        <taxon>Gammaproteobacteria</taxon>
        <taxon>Pasteurellales</taxon>
        <taxon>Pasteurellaceae</taxon>
        <taxon>Mannheimia</taxon>
    </lineage>
</organism>
<feature type="domain" description="Concentrative nucleoside transporter C-terminal" evidence="2">
    <location>
        <begin position="47"/>
        <end position="122"/>
    </location>
</feature>
<name>A0A378MVF3_MANHA</name>
<dbReference type="Proteomes" id="UP000254802">
    <property type="component" value="Unassembled WGS sequence"/>
</dbReference>
<feature type="transmembrane region" description="Helical" evidence="1">
    <location>
        <begin position="6"/>
        <end position="24"/>
    </location>
</feature>
<dbReference type="GO" id="GO:0015293">
    <property type="term" value="F:symporter activity"/>
    <property type="evidence" value="ECO:0007669"/>
    <property type="project" value="TreeGrafter"/>
</dbReference>
<protein>
    <submittedName>
        <fullName evidence="3">Nucleoside permease nupX</fullName>
    </submittedName>
</protein>
<dbReference type="AlphaFoldDB" id="A0A378MVF3"/>
<feature type="transmembrane region" description="Helical" evidence="1">
    <location>
        <begin position="36"/>
        <end position="54"/>
    </location>
</feature>
<dbReference type="PANTHER" id="PTHR10590">
    <property type="entry name" value="SODIUM/NUCLEOSIDE COTRANSPORTER"/>
    <property type="match status" value="1"/>
</dbReference>